<dbReference type="Proteomes" id="UP000000438">
    <property type="component" value="Chromosome"/>
</dbReference>
<dbReference type="Gene3D" id="3.40.470.10">
    <property type="entry name" value="Uracil-DNA glycosylase-like domain"/>
    <property type="match status" value="1"/>
</dbReference>
<dbReference type="InParanoid" id="Q6L097"/>
<dbReference type="SUPFAM" id="SSF55811">
    <property type="entry name" value="Nudix"/>
    <property type="match status" value="1"/>
</dbReference>
<evidence type="ECO:0000256" key="1">
    <source>
        <dbReference type="ARBA" id="ARBA00001400"/>
    </source>
</evidence>
<dbReference type="CDD" id="cd03428">
    <property type="entry name" value="NUDIX_Ap4A_Nudt2"/>
    <property type="match status" value="1"/>
</dbReference>
<dbReference type="PANTHER" id="PTHR33693">
    <property type="entry name" value="TYPE-5 URACIL-DNA GLYCOSYLASE"/>
    <property type="match status" value="1"/>
</dbReference>
<dbReference type="SMART" id="SM00986">
    <property type="entry name" value="UDG"/>
    <property type="match status" value="1"/>
</dbReference>
<evidence type="ECO:0000256" key="10">
    <source>
        <dbReference type="ARBA" id="ARBA00022801"/>
    </source>
</evidence>
<dbReference type="SMART" id="SM00987">
    <property type="entry name" value="UreE_C"/>
    <property type="match status" value="1"/>
</dbReference>
<dbReference type="GO" id="GO:0006281">
    <property type="term" value="P:DNA repair"/>
    <property type="evidence" value="ECO:0007669"/>
    <property type="project" value="UniProtKB-KW"/>
</dbReference>
<evidence type="ECO:0000313" key="16">
    <source>
        <dbReference type="EMBL" id="AAT43605.1"/>
    </source>
</evidence>
<dbReference type="InterPro" id="IPR036895">
    <property type="entry name" value="Uracil-DNA_glycosylase-like_sf"/>
</dbReference>
<dbReference type="GO" id="GO:0008796">
    <property type="term" value="F:bis(5'-nucleosyl)-tetraphosphatase activity"/>
    <property type="evidence" value="ECO:0007669"/>
    <property type="project" value="InterPro"/>
</dbReference>
<evidence type="ECO:0000256" key="11">
    <source>
        <dbReference type="ARBA" id="ARBA00023004"/>
    </source>
</evidence>
<sequence length="360" mass="42538">MFCTQQTTLERVSPHFCQKESLTIRVIKLKIINTIFLFLLMDEYSYGIIIYKKDVEYEYLVLLRSEGWLDFPKGHIEKNEDEFDAAIRETFEETNIMIDKNDIEAFFSYTMNYSFNKGDEIINKHTKMFLAEYNNNEIKISKEHVSYEWLNYHQLLRRLRYINQKDMVYYAEKYLTRRDAINEINVEYMKLPDMIKTWRLSRNFVPGEGNYNAEIVFVGQAPGKTEDEMKRPFVGRSGRILNSMLSMININRESVYITSVVQFYPEKNRVPDKSEIDACFPYLKRQLDVISPKIIVILGRIAAQSLLGINDIKNNHGTIINKRYFITYHPAAALRSKAVLGKMENDFIKLKNEINRIKNQ</sequence>
<dbReference type="HOGENOM" id="CLU_864956_0_0_2"/>
<dbReference type="KEGG" id="pto:PTO1020"/>
<dbReference type="PaxDb" id="263820-PTO1020"/>
<evidence type="ECO:0000313" key="17">
    <source>
        <dbReference type="Proteomes" id="UP000000438"/>
    </source>
</evidence>
<dbReference type="Pfam" id="PF00293">
    <property type="entry name" value="NUDIX"/>
    <property type="match status" value="1"/>
</dbReference>
<evidence type="ECO:0000256" key="8">
    <source>
        <dbReference type="ARBA" id="ARBA00022741"/>
    </source>
</evidence>
<dbReference type="InterPro" id="IPR015797">
    <property type="entry name" value="NUDIX_hydrolase-like_dom_sf"/>
</dbReference>
<dbReference type="EC" id="3.2.2.27" evidence="3"/>
<proteinExistence type="inferred from homology"/>
<dbReference type="InterPro" id="IPR051536">
    <property type="entry name" value="UDG_Type-4/5"/>
</dbReference>
<dbReference type="PROSITE" id="PS51462">
    <property type="entry name" value="NUDIX"/>
    <property type="match status" value="1"/>
</dbReference>
<dbReference type="GO" id="GO:0004844">
    <property type="term" value="F:uracil DNA N-glycosylase activity"/>
    <property type="evidence" value="ECO:0007669"/>
    <property type="project" value="UniProtKB-EC"/>
</dbReference>
<dbReference type="GO" id="GO:0046872">
    <property type="term" value="F:metal ion binding"/>
    <property type="evidence" value="ECO:0007669"/>
    <property type="project" value="UniProtKB-KW"/>
</dbReference>
<dbReference type="Gene3D" id="3.90.79.10">
    <property type="entry name" value="Nucleoside Triphosphate Pyrophosphohydrolase"/>
    <property type="match status" value="1"/>
</dbReference>
<dbReference type="InterPro" id="IPR020084">
    <property type="entry name" value="NUDIX_hydrolase_CS"/>
</dbReference>
<organism evidence="16 17">
    <name type="scientific">Picrophilus torridus (strain ATCC 700027 / DSM 9790 / JCM 10055 / NBRC 100828 / KAW 2/3)</name>
    <dbReference type="NCBI Taxonomy" id="1122961"/>
    <lineage>
        <taxon>Archaea</taxon>
        <taxon>Methanobacteriati</taxon>
        <taxon>Thermoplasmatota</taxon>
        <taxon>Thermoplasmata</taxon>
        <taxon>Thermoplasmatales</taxon>
        <taxon>Picrophilaceae</taxon>
        <taxon>Picrophilus</taxon>
    </lineage>
</organism>
<dbReference type="CDD" id="cd10030">
    <property type="entry name" value="UDG-F4_TTUDGA_SPO1dp_like"/>
    <property type="match status" value="1"/>
</dbReference>
<keyword evidence="12" id="KW-0411">Iron-sulfur</keyword>
<comment type="catalytic activity">
    <reaction evidence="1">
        <text>Hydrolyzes single-stranded DNA or mismatched double-stranded DNA and polynucleotides, releasing free uracil.</text>
        <dbReference type="EC" id="3.2.2.27"/>
    </reaction>
</comment>
<evidence type="ECO:0000256" key="3">
    <source>
        <dbReference type="ARBA" id="ARBA00012030"/>
    </source>
</evidence>
<accession>Q6L097</accession>
<feature type="domain" description="Nudix hydrolase" evidence="15">
    <location>
        <begin position="41"/>
        <end position="174"/>
    </location>
</feature>
<evidence type="ECO:0000256" key="6">
    <source>
        <dbReference type="ARBA" id="ARBA00022485"/>
    </source>
</evidence>
<dbReference type="Pfam" id="PF03167">
    <property type="entry name" value="UDG"/>
    <property type="match status" value="1"/>
</dbReference>
<name>Q6L097_PICTO</name>
<dbReference type="InterPro" id="IPR003565">
    <property type="entry name" value="Tetra_PHTase"/>
</dbReference>
<dbReference type="InterPro" id="IPR005122">
    <property type="entry name" value="Uracil-DNA_glycosylase-like"/>
</dbReference>
<dbReference type="STRING" id="263820.PTO1020"/>
<evidence type="ECO:0000256" key="2">
    <source>
        <dbReference type="ARBA" id="ARBA00006521"/>
    </source>
</evidence>
<dbReference type="GO" id="GO:0051539">
    <property type="term" value="F:4 iron, 4 sulfur cluster binding"/>
    <property type="evidence" value="ECO:0007669"/>
    <property type="project" value="UniProtKB-KW"/>
</dbReference>
<evidence type="ECO:0000256" key="5">
    <source>
        <dbReference type="ARBA" id="ARBA00019403"/>
    </source>
</evidence>
<dbReference type="eggNOG" id="arCOG00905">
    <property type="taxonomic scope" value="Archaea"/>
</dbReference>
<keyword evidence="9" id="KW-0227">DNA damage</keyword>
<dbReference type="eggNOG" id="arCOG01078">
    <property type="taxonomic scope" value="Archaea"/>
</dbReference>
<evidence type="ECO:0000256" key="12">
    <source>
        <dbReference type="ARBA" id="ARBA00023014"/>
    </source>
</evidence>
<keyword evidence="13" id="KW-0234">DNA repair</keyword>
<evidence type="ECO:0000256" key="7">
    <source>
        <dbReference type="ARBA" id="ARBA00022723"/>
    </source>
</evidence>
<dbReference type="NCBIfam" id="TIGR00758">
    <property type="entry name" value="UDG_fam4"/>
    <property type="match status" value="1"/>
</dbReference>
<evidence type="ECO:0000256" key="14">
    <source>
        <dbReference type="ARBA" id="ARBA00032644"/>
    </source>
</evidence>
<keyword evidence="6" id="KW-0004">4Fe-4S</keyword>
<gene>
    <name evidence="16" type="ordered locus">PTO1020</name>
</gene>
<evidence type="ECO:0000256" key="4">
    <source>
        <dbReference type="ARBA" id="ARBA00018911"/>
    </source>
</evidence>
<dbReference type="PANTHER" id="PTHR33693:SF1">
    <property type="entry name" value="TYPE-4 URACIL-DNA GLYCOSYLASE"/>
    <property type="match status" value="1"/>
</dbReference>
<dbReference type="GO" id="GO:0000166">
    <property type="term" value="F:nucleotide binding"/>
    <property type="evidence" value="ECO:0007669"/>
    <property type="project" value="UniProtKB-KW"/>
</dbReference>
<dbReference type="InterPro" id="IPR000086">
    <property type="entry name" value="NUDIX_hydrolase_dom"/>
</dbReference>
<keyword evidence="8" id="KW-0547">Nucleotide-binding</keyword>
<evidence type="ECO:0000256" key="9">
    <source>
        <dbReference type="ARBA" id="ARBA00022763"/>
    </source>
</evidence>
<dbReference type="InterPro" id="IPR005273">
    <property type="entry name" value="Ura-DNA_glyco_family4"/>
</dbReference>
<keyword evidence="7" id="KW-0479">Metal-binding</keyword>
<comment type="similarity">
    <text evidence="2">Belongs to the uracil-DNA glycosylase (UDG) superfamily. Type 4 (UDGa) family.</text>
</comment>
<evidence type="ECO:0000259" key="15">
    <source>
        <dbReference type="PROSITE" id="PS51462"/>
    </source>
</evidence>
<reference evidence="16 17" key="1">
    <citation type="journal article" date="2004" name="Proc. Natl. Acad. Sci. U.S.A.">
        <title>Genome sequence of Picrophilus torridus and its implications for life around pH 0.</title>
        <authorList>
            <person name="Futterer O."/>
            <person name="Angelov A."/>
            <person name="Liesegang H."/>
            <person name="Gottschalk G."/>
            <person name="Schleper C."/>
            <person name="Schepers B."/>
            <person name="Dock C."/>
            <person name="Antranikian G."/>
            <person name="Liebl W."/>
        </authorList>
    </citation>
    <scope>NUCLEOTIDE SEQUENCE [LARGE SCALE GENOMIC DNA]</scope>
    <source>
        <strain evidence="17">ATCC 700027 / DSM 9790 / JCM 10055 / NBRC 100828</strain>
    </source>
</reference>
<dbReference type="EMBL" id="AE017261">
    <property type="protein sequence ID" value="AAT43605.1"/>
    <property type="molecule type" value="Genomic_DNA"/>
</dbReference>
<dbReference type="AlphaFoldDB" id="Q6L097"/>
<keyword evidence="11" id="KW-0408">Iron</keyword>
<evidence type="ECO:0000256" key="13">
    <source>
        <dbReference type="ARBA" id="ARBA00023204"/>
    </source>
</evidence>
<protein>
    <recommendedName>
        <fullName evidence="4">Bis(5'-nucleosyl)-tetraphosphatase [asymmetrical]</fullName>
        <ecNumber evidence="3">3.2.2.27</ecNumber>
    </recommendedName>
    <alternativeName>
        <fullName evidence="14">Diadenosine 5',5'''-P1,P4-tetraphosphate asymmetrical hydrolase</fullName>
    </alternativeName>
    <alternativeName>
        <fullName evidence="5">Type-4 uracil-DNA glycosylase</fullName>
    </alternativeName>
</protein>
<dbReference type="PROSITE" id="PS00893">
    <property type="entry name" value="NUDIX_BOX"/>
    <property type="match status" value="1"/>
</dbReference>
<keyword evidence="10" id="KW-0378">Hydrolase</keyword>
<dbReference type="SUPFAM" id="SSF52141">
    <property type="entry name" value="Uracil-DNA glycosylase-like"/>
    <property type="match status" value="1"/>
</dbReference>